<dbReference type="SMART" id="SM00409">
    <property type="entry name" value="IG"/>
    <property type="match status" value="7"/>
</dbReference>
<keyword evidence="2" id="KW-0677">Repeat</keyword>
<keyword evidence="1" id="KW-0732">Signal</keyword>
<proteinExistence type="predicted"/>
<dbReference type="InterPro" id="IPR036179">
    <property type="entry name" value="Ig-like_dom_sf"/>
</dbReference>
<dbReference type="CDD" id="cd00096">
    <property type="entry name" value="Ig"/>
    <property type="match status" value="2"/>
</dbReference>
<gene>
    <name evidence="6" type="ORF">XENOCAPTIV_019836</name>
</gene>
<dbReference type="InterPro" id="IPR007110">
    <property type="entry name" value="Ig-like_dom"/>
</dbReference>
<dbReference type="Pfam" id="PF13927">
    <property type="entry name" value="Ig_3"/>
    <property type="match status" value="2"/>
</dbReference>
<feature type="domain" description="Ig-like" evidence="5">
    <location>
        <begin position="671"/>
        <end position="764"/>
    </location>
</feature>
<dbReference type="InterPro" id="IPR003599">
    <property type="entry name" value="Ig_sub"/>
</dbReference>
<feature type="domain" description="Ig-like" evidence="5">
    <location>
        <begin position="51"/>
        <end position="141"/>
    </location>
</feature>
<dbReference type="EMBL" id="JAHRIN010059238">
    <property type="protein sequence ID" value="MEQ2211898.1"/>
    <property type="molecule type" value="Genomic_DNA"/>
</dbReference>
<dbReference type="Gene3D" id="2.60.40.10">
    <property type="entry name" value="Immunoglobulins"/>
    <property type="match status" value="9"/>
</dbReference>
<comment type="caution">
    <text evidence="6">The sequence shown here is derived from an EMBL/GenBank/DDBJ whole genome shotgun (WGS) entry which is preliminary data.</text>
</comment>
<evidence type="ECO:0000313" key="6">
    <source>
        <dbReference type="EMBL" id="MEQ2211898.1"/>
    </source>
</evidence>
<dbReference type="InterPro" id="IPR051170">
    <property type="entry name" value="Neural/epithelial_adhesion"/>
</dbReference>
<feature type="domain" description="Ig-like" evidence="5">
    <location>
        <begin position="378"/>
        <end position="471"/>
    </location>
</feature>
<dbReference type="InterPro" id="IPR013098">
    <property type="entry name" value="Ig_I-set"/>
</dbReference>
<evidence type="ECO:0000256" key="3">
    <source>
        <dbReference type="ARBA" id="ARBA00023157"/>
    </source>
</evidence>
<evidence type="ECO:0000256" key="1">
    <source>
        <dbReference type="ARBA" id="ARBA00022729"/>
    </source>
</evidence>
<evidence type="ECO:0000256" key="2">
    <source>
        <dbReference type="ARBA" id="ARBA00022737"/>
    </source>
</evidence>
<dbReference type="Pfam" id="PF07679">
    <property type="entry name" value="I-set"/>
    <property type="match status" value="5"/>
</dbReference>
<sequence length="766" mass="84229">MKVQRFEVHHNGTLIIRNSQLPDGGQYLCTVQNQYGEDKMMSNLVVLSHHPQVLQPQQRDIHVSEGGKVELECKVKGHPVSRVTWVLPNSVQMTPTSAPVPSRQRVVVDNIGTLRISQTIFTDSGIYRCLSSSAAGADTVSVGLHVSPKPRLIQQCQDENIILPEGSAAHINCTATRASLPVIRWITPDGTHLTAPQLHSGRSLIVFQNGTLHIQRLSPKNSGRYVFDPRINVFLNGSISIHSVTDKDTGGYLCVARNKMGNDYNQLGKDEMKMRVRVKGGTSPPHIQYKDQNTIRVLSGETATLQCNAMGDPLPVITWMSSQNRLISPDLDKYKVRKDGTLVVQKVQQFDGGNYTCMARNSFGQDNKVTTVEVLAAPLAINGLRGVSNTINVTVVQGERKMVDCETKGTSLSHHMWILPGNVILPVSYHSNHMRVHQNGTLEIRSAKKTDSGQMACVARNEGDEARMLVNLDVIETVERPQIKSPKAENLSLRMGNTVTLNCSIDGFKLAHLTWILPNGTLLHTGVRISKFFHQLDGSLIISNPSVAEAGVYRCVGHNSARLFESTITLSPGRKPQILNTYISPVSIMDGETLFLHCQTTGEPLRLTWTLPSGVFLNRLQKAGRYSILHNGTIVIRQASVYDRGSYVCRVANEYGSSLLSVSVNIITNQPRITIGPPSVTYAKHGVAVQLNCAATGIPKAEVAWETPDKTRMVVSAQPRLFGNKYLHPKGSLIIQDPTQQDSGVYRCTARNPAGVDSKTTFLNVF</sequence>
<dbReference type="InterPro" id="IPR003598">
    <property type="entry name" value="Ig_sub2"/>
</dbReference>
<protein>
    <recommendedName>
        <fullName evidence="5">Ig-like domain-containing protein</fullName>
    </recommendedName>
</protein>
<dbReference type="SUPFAM" id="SSF48726">
    <property type="entry name" value="Immunoglobulin"/>
    <property type="match status" value="8"/>
</dbReference>
<feature type="domain" description="Ig-like" evidence="5">
    <location>
        <begin position="481"/>
        <end position="571"/>
    </location>
</feature>
<feature type="domain" description="Ig-like" evidence="5">
    <location>
        <begin position="150"/>
        <end position="275"/>
    </location>
</feature>
<name>A0ABV0RWN2_9TELE</name>
<reference evidence="6 7" key="1">
    <citation type="submission" date="2021-06" db="EMBL/GenBank/DDBJ databases">
        <authorList>
            <person name="Palmer J.M."/>
        </authorList>
    </citation>
    <scope>NUCLEOTIDE SEQUENCE [LARGE SCALE GENOMIC DNA]</scope>
    <source>
        <strain evidence="6 7">XC_2019</strain>
        <tissue evidence="6">Muscle</tissue>
    </source>
</reference>
<dbReference type="InterPro" id="IPR013783">
    <property type="entry name" value="Ig-like_fold"/>
</dbReference>
<evidence type="ECO:0000313" key="7">
    <source>
        <dbReference type="Proteomes" id="UP001434883"/>
    </source>
</evidence>
<feature type="domain" description="Ig-like" evidence="5">
    <location>
        <begin position="285"/>
        <end position="373"/>
    </location>
</feature>
<accession>A0ABV0RWN2</accession>
<keyword evidence="3" id="KW-1015">Disulfide bond</keyword>
<evidence type="ECO:0000259" key="5">
    <source>
        <dbReference type="PROSITE" id="PS50835"/>
    </source>
</evidence>
<dbReference type="PANTHER" id="PTHR12231">
    <property type="entry name" value="CTX-RELATED TYPE I TRANSMEMBRANE PROTEIN"/>
    <property type="match status" value="1"/>
</dbReference>
<organism evidence="6 7">
    <name type="scientific">Xenoophorus captivus</name>
    <dbReference type="NCBI Taxonomy" id="1517983"/>
    <lineage>
        <taxon>Eukaryota</taxon>
        <taxon>Metazoa</taxon>
        <taxon>Chordata</taxon>
        <taxon>Craniata</taxon>
        <taxon>Vertebrata</taxon>
        <taxon>Euteleostomi</taxon>
        <taxon>Actinopterygii</taxon>
        <taxon>Neopterygii</taxon>
        <taxon>Teleostei</taxon>
        <taxon>Neoteleostei</taxon>
        <taxon>Acanthomorphata</taxon>
        <taxon>Ovalentaria</taxon>
        <taxon>Atherinomorphae</taxon>
        <taxon>Cyprinodontiformes</taxon>
        <taxon>Goodeidae</taxon>
        <taxon>Xenoophorus</taxon>
    </lineage>
</organism>
<dbReference type="PROSITE" id="PS50835">
    <property type="entry name" value="IG_LIKE"/>
    <property type="match status" value="7"/>
</dbReference>
<keyword evidence="7" id="KW-1185">Reference proteome</keyword>
<dbReference type="Proteomes" id="UP001434883">
    <property type="component" value="Unassembled WGS sequence"/>
</dbReference>
<dbReference type="PANTHER" id="PTHR12231:SF261">
    <property type="entry name" value="IG-LIKE DOMAIN-CONTAINING PROTEIN"/>
    <property type="match status" value="1"/>
</dbReference>
<evidence type="ECO:0000256" key="4">
    <source>
        <dbReference type="ARBA" id="ARBA00023319"/>
    </source>
</evidence>
<keyword evidence="4" id="KW-0393">Immunoglobulin domain</keyword>
<dbReference type="SMART" id="SM00408">
    <property type="entry name" value="IGc2"/>
    <property type="match status" value="7"/>
</dbReference>
<feature type="domain" description="Ig-like" evidence="5">
    <location>
        <begin position="576"/>
        <end position="665"/>
    </location>
</feature>